<dbReference type="Proteomes" id="UP000243528">
    <property type="component" value="Unassembled WGS sequence"/>
</dbReference>
<comment type="function">
    <text evidence="7">Binds to the 23S rRNA.</text>
</comment>
<keyword evidence="5 7" id="KW-0687">Ribonucleoprotein</keyword>
<dbReference type="GO" id="GO:0006412">
    <property type="term" value="P:translation"/>
    <property type="evidence" value="ECO:0007669"/>
    <property type="project" value="UniProtKB-UniRule"/>
</dbReference>
<comment type="caution">
    <text evidence="9">The sequence shown here is derived from an EMBL/GenBank/DDBJ whole genome shotgun (WGS) entry which is preliminary data.</text>
</comment>
<dbReference type="Pfam" id="PF01281">
    <property type="entry name" value="Ribosomal_L9_N"/>
    <property type="match status" value="1"/>
</dbReference>
<keyword evidence="4 7" id="KW-0689">Ribosomal protein</keyword>
<feature type="domain" description="Ribosomal protein L9" evidence="8">
    <location>
        <begin position="13"/>
        <end position="40"/>
    </location>
</feature>
<dbReference type="Gene3D" id="3.40.5.10">
    <property type="entry name" value="Ribosomal protein L9, N-terminal domain"/>
    <property type="match status" value="1"/>
</dbReference>
<sequence length="149" mass="15757">MKLILTQEVAGLGSAGDVVEVRDGYGRNYLVPRGFAFPWTKGAQKQIDSIRRARQAREFEDLDSARAVKARLEDKPVRVSAKAGPGGRLFGAVTAADVATAVTDAGGPAIDKRRVEVGNPIKTVGAHSVTVRLHPEVAANVELEVVAAS</sequence>
<evidence type="ECO:0000256" key="2">
    <source>
        <dbReference type="ARBA" id="ARBA00022730"/>
    </source>
</evidence>
<dbReference type="Gene3D" id="3.10.430.100">
    <property type="entry name" value="Ribosomal protein L9, C-terminal domain"/>
    <property type="match status" value="1"/>
</dbReference>
<dbReference type="NCBIfam" id="TIGR00158">
    <property type="entry name" value="L9"/>
    <property type="match status" value="1"/>
</dbReference>
<dbReference type="AlphaFoldDB" id="A0A2P8DVQ9"/>
<dbReference type="GO" id="GO:1990904">
    <property type="term" value="C:ribonucleoprotein complex"/>
    <property type="evidence" value="ECO:0007669"/>
    <property type="project" value="UniProtKB-KW"/>
</dbReference>
<dbReference type="InterPro" id="IPR020070">
    <property type="entry name" value="Ribosomal_bL9_N"/>
</dbReference>
<evidence type="ECO:0000259" key="8">
    <source>
        <dbReference type="PROSITE" id="PS00651"/>
    </source>
</evidence>
<dbReference type="InterPro" id="IPR009027">
    <property type="entry name" value="Ribosomal_bL9/RNase_H1_N"/>
</dbReference>
<dbReference type="HAMAP" id="MF_00503">
    <property type="entry name" value="Ribosomal_bL9"/>
    <property type="match status" value="1"/>
</dbReference>
<reference evidence="9 10" key="1">
    <citation type="submission" date="2018-03" db="EMBL/GenBank/DDBJ databases">
        <title>Genomic Encyclopedia of Archaeal and Bacterial Type Strains, Phase II (KMG-II): from individual species to whole genera.</title>
        <authorList>
            <person name="Goeker M."/>
        </authorList>
    </citation>
    <scope>NUCLEOTIDE SEQUENCE [LARGE SCALE GENOMIC DNA]</scope>
    <source>
        <strain evidence="9 10">DSM 45211</strain>
    </source>
</reference>
<keyword evidence="10" id="KW-1185">Reference proteome</keyword>
<organism evidence="9 10">
    <name type="scientific">Haloactinopolyspora alba</name>
    <dbReference type="NCBI Taxonomy" id="648780"/>
    <lineage>
        <taxon>Bacteria</taxon>
        <taxon>Bacillati</taxon>
        <taxon>Actinomycetota</taxon>
        <taxon>Actinomycetes</taxon>
        <taxon>Jiangellales</taxon>
        <taxon>Jiangellaceae</taxon>
        <taxon>Haloactinopolyspora</taxon>
    </lineage>
</organism>
<dbReference type="OrthoDB" id="9788336at2"/>
<dbReference type="SUPFAM" id="SSF55658">
    <property type="entry name" value="L9 N-domain-like"/>
    <property type="match status" value="1"/>
</dbReference>
<evidence type="ECO:0000256" key="5">
    <source>
        <dbReference type="ARBA" id="ARBA00023274"/>
    </source>
</evidence>
<evidence type="ECO:0000313" key="9">
    <source>
        <dbReference type="EMBL" id="PSL01328.1"/>
    </source>
</evidence>
<gene>
    <name evidence="7" type="primary">rplI</name>
    <name evidence="9" type="ORF">CLV30_11458</name>
</gene>
<keyword evidence="2 7" id="KW-0699">rRNA-binding</keyword>
<comment type="similarity">
    <text evidence="1 7">Belongs to the bacterial ribosomal protein bL9 family.</text>
</comment>
<evidence type="ECO:0000313" key="10">
    <source>
        <dbReference type="Proteomes" id="UP000243528"/>
    </source>
</evidence>
<dbReference type="GO" id="GO:0003735">
    <property type="term" value="F:structural constituent of ribosome"/>
    <property type="evidence" value="ECO:0007669"/>
    <property type="project" value="InterPro"/>
</dbReference>
<dbReference type="FunFam" id="3.40.5.10:FF:000003">
    <property type="entry name" value="50S ribosomal protein L9"/>
    <property type="match status" value="1"/>
</dbReference>
<keyword evidence="3 7" id="KW-0694">RNA-binding</keyword>
<protein>
    <recommendedName>
        <fullName evidence="6 7">Large ribosomal subunit protein bL9</fullName>
    </recommendedName>
</protein>
<evidence type="ECO:0000256" key="6">
    <source>
        <dbReference type="ARBA" id="ARBA00035292"/>
    </source>
</evidence>
<dbReference type="EMBL" id="PYGE01000014">
    <property type="protein sequence ID" value="PSL01328.1"/>
    <property type="molecule type" value="Genomic_DNA"/>
</dbReference>
<dbReference type="Pfam" id="PF03948">
    <property type="entry name" value="Ribosomal_L9_C"/>
    <property type="match status" value="1"/>
</dbReference>
<evidence type="ECO:0000256" key="7">
    <source>
        <dbReference type="HAMAP-Rule" id="MF_00503"/>
    </source>
</evidence>
<dbReference type="InterPro" id="IPR020594">
    <property type="entry name" value="Ribosomal_bL9_bac/chp"/>
</dbReference>
<accession>A0A2P8DVQ9</accession>
<evidence type="ECO:0000256" key="1">
    <source>
        <dbReference type="ARBA" id="ARBA00010605"/>
    </source>
</evidence>
<dbReference type="GO" id="GO:0019843">
    <property type="term" value="F:rRNA binding"/>
    <property type="evidence" value="ECO:0007669"/>
    <property type="project" value="UniProtKB-UniRule"/>
</dbReference>
<dbReference type="PANTHER" id="PTHR21368">
    <property type="entry name" value="50S RIBOSOMAL PROTEIN L9"/>
    <property type="match status" value="1"/>
</dbReference>
<dbReference type="GO" id="GO:0005840">
    <property type="term" value="C:ribosome"/>
    <property type="evidence" value="ECO:0007669"/>
    <property type="project" value="UniProtKB-KW"/>
</dbReference>
<dbReference type="InterPro" id="IPR036791">
    <property type="entry name" value="Ribosomal_bL9_C_sf"/>
</dbReference>
<dbReference type="SUPFAM" id="SSF55653">
    <property type="entry name" value="Ribosomal protein L9 C-domain"/>
    <property type="match status" value="1"/>
</dbReference>
<dbReference type="PROSITE" id="PS00651">
    <property type="entry name" value="RIBOSOMAL_L9"/>
    <property type="match status" value="1"/>
</dbReference>
<dbReference type="InterPro" id="IPR036935">
    <property type="entry name" value="Ribosomal_bL9_N_sf"/>
</dbReference>
<dbReference type="InterPro" id="IPR000244">
    <property type="entry name" value="Ribosomal_bL9"/>
</dbReference>
<name>A0A2P8DVQ9_9ACTN</name>
<proteinExistence type="inferred from homology"/>
<evidence type="ECO:0000256" key="4">
    <source>
        <dbReference type="ARBA" id="ARBA00022980"/>
    </source>
</evidence>
<evidence type="ECO:0000256" key="3">
    <source>
        <dbReference type="ARBA" id="ARBA00022884"/>
    </source>
</evidence>
<dbReference type="RefSeq" id="WP_106538566.1">
    <property type="nucleotide sequence ID" value="NZ_ML142899.1"/>
</dbReference>
<dbReference type="InterPro" id="IPR020069">
    <property type="entry name" value="Ribosomal_bL9_C"/>
</dbReference>